<gene>
    <name evidence="2" type="ORF">EDE15_2139</name>
</gene>
<feature type="transmembrane region" description="Helical" evidence="1">
    <location>
        <begin position="453"/>
        <end position="473"/>
    </location>
</feature>
<dbReference type="Proteomes" id="UP000269669">
    <property type="component" value="Unassembled WGS sequence"/>
</dbReference>
<protein>
    <recommendedName>
        <fullName evidence="4">ABC-2 type transport system permease protein</fullName>
    </recommendedName>
</protein>
<feature type="transmembrane region" description="Helical" evidence="1">
    <location>
        <begin position="148"/>
        <end position="174"/>
    </location>
</feature>
<feature type="transmembrane region" description="Helical" evidence="1">
    <location>
        <begin position="485"/>
        <end position="509"/>
    </location>
</feature>
<keyword evidence="1" id="KW-0812">Transmembrane</keyword>
<evidence type="ECO:0008006" key="4">
    <source>
        <dbReference type="Google" id="ProtNLM"/>
    </source>
</evidence>
<feature type="transmembrane region" description="Helical" evidence="1">
    <location>
        <begin position="521"/>
        <end position="541"/>
    </location>
</feature>
<keyword evidence="1" id="KW-1133">Transmembrane helix</keyword>
<organism evidence="2 3">
    <name type="scientific">Edaphobacter aggregans</name>
    <dbReference type="NCBI Taxonomy" id="570835"/>
    <lineage>
        <taxon>Bacteria</taxon>
        <taxon>Pseudomonadati</taxon>
        <taxon>Acidobacteriota</taxon>
        <taxon>Terriglobia</taxon>
        <taxon>Terriglobales</taxon>
        <taxon>Acidobacteriaceae</taxon>
        <taxon>Edaphobacter</taxon>
    </lineage>
</organism>
<name>A0A428MI83_9BACT</name>
<feature type="transmembrane region" description="Helical" evidence="1">
    <location>
        <begin position="105"/>
        <end position="127"/>
    </location>
</feature>
<feature type="transmembrane region" description="Helical" evidence="1">
    <location>
        <begin position="63"/>
        <end position="85"/>
    </location>
</feature>
<feature type="transmembrane region" description="Helical" evidence="1">
    <location>
        <begin position="369"/>
        <end position="391"/>
    </location>
</feature>
<feature type="transmembrane region" description="Helical" evidence="1">
    <location>
        <begin position="227"/>
        <end position="247"/>
    </location>
</feature>
<evidence type="ECO:0000256" key="1">
    <source>
        <dbReference type="SAM" id="Phobius"/>
    </source>
</evidence>
<evidence type="ECO:0000313" key="3">
    <source>
        <dbReference type="Proteomes" id="UP000269669"/>
    </source>
</evidence>
<feature type="transmembrane region" description="Helical" evidence="1">
    <location>
        <begin position="403"/>
        <end position="424"/>
    </location>
</feature>
<dbReference type="EMBL" id="RSDW01000001">
    <property type="protein sequence ID" value="RSL16618.1"/>
    <property type="molecule type" value="Genomic_DNA"/>
</dbReference>
<dbReference type="RefSeq" id="WP_125485199.1">
    <property type="nucleotide sequence ID" value="NZ_RSDW01000001.1"/>
</dbReference>
<dbReference type="OrthoDB" id="105452at2"/>
<proteinExistence type="predicted"/>
<accession>A0A428MI83</accession>
<keyword evidence="1" id="KW-0472">Membrane</keyword>
<dbReference type="AlphaFoldDB" id="A0A428MI83"/>
<sequence length="602" mass="67794">MLKETIRQIDEPEHAVLSLEVQAAMGPVVQPKRSQFELLVRHLLDRFFNNDMVSTEGEMMKRVILAAAVIAVPQLLFALFLYPVYHGVPPIRPLKPPFWSQVNHHYFYVMYSFVVMGAVTVFEWELLFPELLDVFVLSTLPIPGRRLFWARIAALVIFLAMFLVGMNLLGAVFFPFVADMPGLVRYLLAHVVAVGLAGVFVAAFFLGLQGVLILVVGQRLSRSFSPLLQGASMMVLLTVFILCPMVLMFLRPLLESDSVVVRYFPPFWFLGIYERMLGGASTLPVFTALSRTGFFATLLAMLVVVVTYPLAYRRRTRQLIEGFTAARRQRWISRWISGLLHAVVLRIPQRRAVYHFINQTLLRTQRHRVYLAMYGGVGITLMIASAIVITPGHGHVRFGVTEYGLRAAIPMLAFWIVAGLRMALVSPVDARGSWVFGIIHGRPQRDHLVATKVWVFLWSTLITLAAVAGARAIGPAALRGWRVTAVQVVIAVGLSLLLTDAFFGKVMVVPFTKWQSAGQRNLALVVIPYLVYFPLLVMYTVNLEGWMEKNGRHLVYAVLFVAIVHGMLRRRHRRIVNEQAGRVELEDVEVVYQGLGLRMDQG</sequence>
<feature type="transmembrane region" description="Helical" evidence="1">
    <location>
        <begin position="553"/>
        <end position="568"/>
    </location>
</feature>
<comment type="caution">
    <text evidence="2">The sequence shown here is derived from an EMBL/GenBank/DDBJ whole genome shotgun (WGS) entry which is preliminary data.</text>
</comment>
<keyword evidence="3" id="KW-1185">Reference proteome</keyword>
<feature type="transmembrane region" description="Helical" evidence="1">
    <location>
        <begin position="293"/>
        <end position="311"/>
    </location>
</feature>
<reference evidence="2 3" key="1">
    <citation type="submission" date="2018-12" db="EMBL/GenBank/DDBJ databases">
        <title>Sequencing of bacterial isolates from soil warming experiment in Harvard Forest, Massachusetts, USA.</title>
        <authorList>
            <person name="Deangelis K."/>
        </authorList>
    </citation>
    <scope>NUCLEOTIDE SEQUENCE [LARGE SCALE GENOMIC DNA]</scope>
    <source>
        <strain evidence="2 3">EB153</strain>
    </source>
</reference>
<evidence type="ECO:0000313" key="2">
    <source>
        <dbReference type="EMBL" id="RSL16618.1"/>
    </source>
</evidence>
<feature type="transmembrane region" description="Helical" evidence="1">
    <location>
        <begin position="186"/>
        <end position="215"/>
    </location>
</feature>